<dbReference type="FunFam" id="1.10.1200.10:FF:000007">
    <property type="entry name" value="Probable polyketide synthase pks17"/>
    <property type="match status" value="2"/>
</dbReference>
<dbReference type="SMART" id="SM00823">
    <property type="entry name" value="PKS_PP"/>
    <property type="match status" value="2"/>
</dbReference>
<dbReference type="Pfam" id="PF02801">
    <property type="entry name" value="Ketoacyl-synt_C"/>
    <property type="match status" value="2"/>
</dbReference>
<dbReference type="InterPro" id="IPR014043">
    <property type="entry name" value="Acyl_transferase_dom"/>
</dbReference>
<keyword evidence="7" id="KW-0012">Acyltransferase</keyword>
<dbReference type="Pfam" id="PF00109">
    <property type="entry name" value="ketoacyl-synt"/>
    <property type="match status" value="2"/>
</dbReference>
<dbReference type="InterPro" id="IPR016036">
    <property type="entry name" value="Malonyl_transacylase_ACP-bd"/>
</dbReference>
<evidence type="ECO:0000256" key="3">
    <source>
        <dbReference type="ARBA" id="ARBA00022553"/>
    </source>
</evidence>
<evidence type="ECO:0000313" key="13">
    <source>
        <dbReference type="EMBL" id="MBB5106898.1"/>
    </source>
</evidence>
<dbReference type="EMBL" id="CP023690">
    <property type="protein sequence ID" value="QEV63227.1"/>
    <property type="molecule type" value="Genomic_DNA"/>
</dbReference>
<feature type="region of interest" description="Disordered" evidence="9">
    <location>
        <begin position="3581"/>
        <end position="3626"/>
    </location>
</feature>
<dbReference type="SUPFAM" id="SSF52151">
    <property type="entry name" value="FabD/lysophospholipase-like"/>
    <property type="match status" value="2"/>
</dbReference>
<keyword evidence="3" id="KW-0597">Phosphoprotein</keyword>
<dbReference type="GO" id="GO:0031177">
    <property type="term" value="F:phosphopantetheine binding"/>
    <property type="evidence" value="ECO:0007669"/>
    <property type="project" value="InterPro"/>
</dbReference>
<gene>
    <name evidence="14" type="ORF">CP982_34705</name>
    <name evidence="13" type="ORF">FHS40_006012</name>
</gene>
<feature type="compositionally biased region" description="Low complexity" evidence="9">
    <location>
        <begin position="2222"/>
        <end position="2242"/>
    </location>
</feature>
<dbReference type="CDD" id="cd08956">
    <property type="entry name" value="KR_3_FAS_SDR_x"/>
    <property type="match status" value="2"/>
</dbReference>
<evidence type="ECO:0000256" key="6">
    <source>
        <dbReference type="ARBA" id="ARBA00023268"/>
    </source>
</evidence>
<keyword evidence="5" id="KW-0045">Antibiotic biosynthesis</keyword>
<dbReference type="SMART" id="SM00827">
    <property type="entry name" value="PKS_AT"/>
    <property type="match status" value="2"/>
</dbReference>
<feature type="region of interest" description="Disordered" evidence="9">
    <location>
        <begin position="464"/>
        <end position="495"/>
    </location>
</feature>
<feature type="domain" description="Carrier" evidence="10">
    <location>
        <begin position="3459"/>
        <end position="3537"/>
    </location>
</feature>
<dbReference type="FunFam" id="3.40.47.10:FF:000019">
    <property type="entry name" value="Polyketide synthase type I"/>
    <property type="match status" value="2"/>
</dbReference>
<dbReference type="PANTHER" id="PTHR43775:SF51">
    <property type="entry name" value="INACTIVE PHENOLPHTHIOCEROL SYNTHESIS POLYKETIDE SYNTHASE TYPE I PKS1-RELATED"/>
    <property type="match status" value="1"/>
</dbReference>
<dbReference type="InterPro" id="IPR014031">
    <property type="entry name" value="Ketoacyl_synth_C"/>
</dbReference>
<dbReference type="GO" id="GO:0006633">
    <property type="term" value="P:fatty acid biosynthetic process"/>
    <property type="evidence" value="ECO:0007669"/>
    <property type="project" value="InterPro"/>
</dbReference>
<comment type="pathway">
    <text evidence="1">Antibiotic biosynthesis.</text>
</comment>
<dbReference type="Gene3D" id="3.30.70.3290">
    <property type="match status" value="2"/>
</dbReference>
<dbReference type="SMART" id="SM00822">
    <property type="entry name" value="PKS_KR"/>
    <property type="match status" value="2"/>
</dbReference>
<dbReference type="EMBL" id="JACHJD010000011">
    <property type="protein sequence ID" value="MBB5106898.1"/>
    <property type="molecule type" value="Genomic_DNA"/>
</dbReference>
<dbReference type="Gene3D" id="3.40.47.10">
    <property type="match status" value="2"/>
</dbReference>
<evidence type="ECO:0000256" key="4">
    <source>
        <dbReference type="ARBA" id="ARBA00022679"/>
    </source>
</evidence>
<dbReference type="InterPro" id="IPR020841">
    <property type="entry name" value="PKS_Beta-ketoAc_synthase_dom"/>
</dbReference>
<dbReference type="SUPFAM" id="SSF53901">
    <property type="entry name" value="Thiolase-like"/>
    <property type="match status" value="2"/>
</dbReference>
<dbReference type="PROSITE" id="PS52019">
    <property type="entry name" value="PKS_MFAS_DH"/>
    <property type="match status" value="2"/>
</dbReference>
<dbReference type="InterPro" id="IPR013968">
    <property type="entry name" value="PKS_KR"/>
</dbReference>
<feature type="domain" description="Ketosynthase family 3 (KS3)" evidence="11">
    <location>
        <begin position="33"/>
        <end position="459"/>
    </location>
</feature>
<feature type="active site" description="Proton donor; for dehydratase activity" evidence="8">
    <location>
        <position position="1144"/>
    </location>
</feature>
<dbReference type="Pfam" id="PF00698">
    <property type="entry name" value="Acyl_transf_1"/>
    <property type="match status" value="2"/>
</dbReference>
<dbReference type="Pfam" id="PF16197">
    <property type="entry name" value="KAsynt_C_assoc"/>
    <property type="match status" value="2"/>
</dbReference>
<feature type="region of interest" description="C-terminal hotdog fold" evidence="8">
    <location>
        <begin position="2837"/>
        <end position="2974"/>
    </location>
</feature>
<dbReference type="InterPro" id="IPR050091">
    <property type="entry name" value="PKS_NRPS_Biosynth_Enz"/>
</dbReference>
<dbReference type="SMART" id="SM00826">
    <property type="entry name" value="PKS_DH"/>
    <property type="match status" value="2"/>
</dbReference>
<proteinExistence type="predicted"/>
<feature type="active site" description="Proton donor; for dehydratase activity" evidence="8">
    <location>
        <position position="2898"/>
    </location>
</feature>
<dbReference type="InterPro" id="IPR049551">
    <property type="entry name" value="PKS_DH_C"/>
</dbReference>
<dbReference type="InterPro" id="IPR055123">
    <property type="entry name" value="SpnB-like_Rossmann"/>
</dbReference>
<dbReference type="InterPro" id="IPR001227">
    <property type="entry name" value="Ac_transferase_dom_sf"/>
</dbReference>
<dbReference type="InterPro" id="IPR009081">
    <property type="entry name" value="PP-bd_ACP"/>
</dbReference>
<feature type="active site" description="Proton acceptor; for dehydratase activity" evidence="8">
    <location>
        <position position="981"/>
    </location>
</feature>
<feature type="domain" description="PKS/mFAS DH" evidence="12">
    <location>
        <begin position="949"/>
        <end position="1225"/>
    </location>
</feature>
<dbReference type="InterPro" id="IPR018201">
    <property type="entry name" value="Ketoacyl_synth_AS"/>
</dbReference>
<dbReference type="InterPro" id="IPR042104">
    <property type="entry name" value="PKS_dehydratase_sf"/>
</dbReference>
<keyword evidence="4 13" id="KW-0808">Transferase</keyword>
<dbReference type="KEGG" id="sspb:CP982_34705"/>
<accession>A0A5P2XDW1</accession>
<dbReference type="SUPFAM" id="SSF47336">
    <property type="entry name" value="ACP-like"/>
    <property type="match status" value="2"/>
</dbReference>
<feature type="region of interest" description="C-terminal hotdog fold" evidence="8">
    <location>
        <begin position="1085"/>
        <end position="1225"/>
    </location>
</feature>
<dbReference type="Gene3D" id="3.40.366.10">
    <property type="entry name" value="Malonyl-Coenzyme A Acyl Carrier Protein, domain 2"/>
    <property type="match status" value="2"/>
</dbReference>
<evidence type="ECO:0000313" key="16">
    <source>
        <dbReference type="Proteomes" id="UP000549009"/>
    </source>
</evidence>
<reference evidence="14 15" key="1">
    <citation type="submission" date="2017-09" db="EMBL/GenBank/DDBJ databases">
        <authorList>
            <person name="Lee N."/>
            <person name="Cho B.-K."/>
        </authorList>
    </citation>
    <scope>NUCLEOTIDE SEQUENCE [LARGE SCALE GENOMIC DNA]</scope>
    <source>
        <strain evidence="14 15">ATCC 27465</strain>
    </source>
</reference>
<feature type="region of interest" description="Disordered" evidence="9">
    <location>
        <begin position="2222"/>
        <end position="2251"/>
    </location>
</feature>
<feature type="region of interest" description="Disordered" evidence="9">
    <location>
        <begin position="69"/>
        <end position="88"/>
    </location>
</feature>
<protein>
    <submittedName>
        <fullName evidence="13">Acyl transferase domain-containing protein/acyl carrier protein</fullName>
    </submittedName>
    <submittedName>
        <fullName evidence="14">SDR family NAD(P)-dependent oxidoreductase</fullName>
    </submittedName>
</protein>
<dbReference type="GO" id="GO:0004312">
    <property type="term" value="F:fatty acid synthase activity"/>
    <property type="evidence" value="ECO:0007669"/>
    <property type="project" value="TreeGrafter"/>
</dbReference>
<feature type="domain" description="PKS/mFAS DH" evidence="12">
    <location>
        <begin position="2699"/>
        <end position="2974"/>
    </location>
</feature>
<dbReference type="InterPro" id="IPR036291">
    <property type="entry name" value="NAD(P)-bd_dom_sf"/>
</dbReference>
<dbReference type="PROSITE" id="PS52004">
    <property type="entry name" value="KS3_2"/>
    <property type="match status" value="2"/>
</dbReference>
<dbReference type="Pfam" id="PF00550">
    <property type="entry name" value="PP-binding"/>
    <property type="match status" value="2"/>
</dbReference>
<feature type="domain" description="Carrier" evidence="10">
    <location>
        <begin position="1708"/>
        <end position="1783"/>
    </location>
</feature>
<dbReference type="InterPro" id="IPR020806">
    <property type="entry name" value="PKS_PP-bd"/>
</dbReference>
<feature type="region of interest" description="N-terminal hotdog fold" evidence="8">
    <location>
        <begin position="2699"/>
        <end position="2824"/>
    </location>
</feature>
<dbReference type="SUPFAM" id="SSF51735">
    <property type="entry name" value="NAD(P)-binding Rossmann-fold domains"/>
    <property type="match status" value="4"/>
</dbReference>
<sequence>MTDDDRTLDYLKRLTAELGQTRERLRAVREAGREPIAVVSMACRFPGGVTSPEELWRLVGSGTDGISALPTDRGWDTEGLYDPDPQRPGTTYAREGGFLADVTSFDAGLFGISPREALLMDPQQRLLLEVSWEALERAGLAPDALRGSRTGVFTGMMGQDYTDRKDSALTEYEGQLETGRAASVASGRVAYTFGLEGPAVTLDTACSSSLVALHLAVRALRDDECDLALAGGVTVMSSPATLLEFSRQRVLAPDGRCKAFATGADGTGLAEGIGILLVERLSDARRHGHPVLAVVTGSAVNQDGASNGLTAPNGPSQQRVIRAALAGAGLTGADVDAVEAHGTGTSLGDPIEAQALLAAYGQQRDRDRPLWLGSLKSNIGHTQAAAGVAGVMKMVMALREETLPRTLHVDAPSPHVDWSLGAVRLLTEARPWPRTDRVRRAGVSSFGISGTNAHVIVEEAADDPAADTGGAAPGPAPESRAATGANGGDTAPPPVPWVLSARTPEALRAQAARLRDHVKDRPGLRPVDVAYALATTRAPLAHRAVVVGRRTDELLRGVGALAAGEPGADLVESVARDLGKAVFVFPGQGSQWAGMAVELWDASPVFRERMLACATALDPYVDWSLREVVFGTAAAGAAARVDVVQPVLWAVMVSLAELWRSYGVEPAAVVGHSQGEIAAACVAGALSLDDGARVVALRSRLIARELAGAGGMVSVAASADDARARLERWGDRVALAAVNGPASVVVSGDPAALDELMADCERDGVRARRVAVDYASHSPQVELLRADLLADLAELRPRAGKLPLYSTVTGDVLAGDELTADYWFRNLRRTVRLSDAVERLAATGHGAFIECSPHPVLALGLTETLGDLGGDALVTGTLQRDDGGLDRFLRALGAVHAGGRSPDWEHLFAGLGARRVELPTYAFERQRYWLDAAPAAGDVTAVGLNPLDHPWWGAVTELPDSGGTLLTGRVSRDAQAWLGDHAVGEAVLLPGTALLELAVQAAGQTGCDRVAELTLQAPLPLPPRGGVQLRAVVGPADADGTRALTLHARPEDAPDAPWTTQAVGSLATAAPRGGEALEAWPPPGAAPVPVERAYADLAELSLRYGPVFQGLRAAWRLGDELFAEVALADGAEPEGFAVHPALFDAALHAVALDRGDGGAAEDAGPRLPFSWSGVEVHAVAATRLRVRITRLGPDAVALEAADATGAPVLSVESLAVRPVSLDRLGPAAGQPTDALFAVDWAPAPAAVSAPPASWTVLDGLDALAPALEATGAAVRRAPDLAAVTGQEDAPDVVLAPLPRRSGNLPTATRETVGATLTLLQEWLGEDRFASARLVLVSGGAVAAHDDDPVEPALAAAWGLVRSAQAEHPDRLVLVDWDGREPSADALPAALRGDEPQLALRSGEALVPRLRRVAVAAPEATGGFDGDGTVLVTGAAGVLGGVLARHLVMAHGVRHLLLVSRRGASAPEAAELTERLTASGASVRWAACDLADRAALAAVLADVPDAHPLRGVVHAAGVLDDGIVSALTGARLDTVFRPKVDAVVQLHELTADADLSAFVVCSSAAGTFGTAGQGGYAAANAFLDAFARARRARGLPALSLAWGLWERTSAMTVRMSDADRDRMRRSGVTGLTAEDGAALLDAGLAAGLPVVVPTRLDLSAVRARAAADGVPALLRGLVRPPARRAAAGAADDSALTRDLAALAPGDRAAKVLDVVRAQVAAVLGYAGPAAVEPGLAFKELGFDSLTAVELRNRLARVTGLRLPATLVFDRPTPQALAEHLLDRLTGRSAPVRAPVRGPAAAPADEPIAIVGMACRFPGGVASPEDLWRLVDRGGDAVSAFPTDRGWDPGSATRAAEGGFLRDAAGFDPEFFGISPREAVAMDPQQRLLLEVSWEALERAGLDPTTLRGSRTGVFAGLMYHDYTSRHAGVPDDAGGYLGTGGSGSVATGRIAYTFGFEGPAVTVDTACSSSLVALHLAVQAVRGGDCDRALAGGVTVMCTPHAFTEFSRQGALAADARCKPFAAAADGTVWGEGAGVLLVERLSDAVRAGRRVLAVVRGSAVNQDGASNGLTAPNGPSQERVIRQALAAARLAPADVDAVEAHGTGTTLGDPIEAQALLATYGQERPDDRPLWLGSVKSNLGHPQAAAGVAGVIKTVMALRRGVLPRTLHVDAPSPHVDWSSGAVELLTEARPWPAAGRPRRAAVSSFGISGTNAHVVLEQAPATADGAGPPAPGGDDASRAPAGPVPLTVSARTGTALRAQAARLRERLAAEPALDAVDVAHSLLTARAALAHRAVVLGGDRDALLAGLAAVAEGRETPGVVEGLAGDPGRTVFVFPGQGAQWAGMAAGLWEAAPVFRERLTACADALAPYVDWSLVDVVRGAEAGVDADRVDVVQPALWAVMVSLAELWRSYGVEPAAVVGHSQGEIAAACVAGGLSLDDGARVVALRSRALTAIAGRGGMVSLALSAAAAEELVAAWDGRLALAAVNGPASVVVSGDTAAVDELLTRCAETGAWARRIPVDYASHSPHVEAVRERIGRDLAELRPRTGDVAFYSTVTGGFKDTAELDGAYWYRNLREPVRFEPAVQELFARGHGAFVETSPHPMLTVGVAETLAEHPERTGVAVGSLRRDQGGLDRFSASVAEAYTRGVAVDWTAAWAGRAPQAVDLPTYAFQRRRYWLQAPAGSGDVTAAGLHSADHPLLGARVELAGSPETLLTARWSLDTHPWLADHAVGDTVVVPGTAFLELAALAGAGTGCPRIGELLQEAPLVLGERGAVRLQVRVAAPDDDGTRALGVYARREDAPPEDPWTCHARGLLTEEAAEAPPALDGAWPPPGAVPVDLTEFYDRMDDIGLAYGPAFRGLHTAWRLGDEILAEAALPAEDHAGADRYRAHPALLDAGLHSCLLRTPDADGAAMPFAWNDVDFHGPCGPAVRVRVSPGTAQDVSVLVTDADGTPAVTVRSLAARPVSPEQLRAAGGAGDSLYRLAWAEAPATTPGAPGAWAVLGDAADQLPASAGQFADLSAYRTAIGSGAAVPDAVLAPLAAAEGQDDAARARSLTCRTLDLLRGWLAEDTDSERAEHRPADQAPALRLVLLTRGAQGTPDDEHLVDPAAAAVWGLVRSAQAEHPGRFVLVDLDDHPDSGAALAAALATDEPQLALRAGRILLPRIERAPRADGGDAPWDADGTVLVTGASGTLGRAVARHLVTAHGVRRLLLVSRRGGESDEAARLGAELTGHGARVTWAACDVADRDALAAVLGAVPAAHPLNGVVHAAGVLDDGVIAALTPERVERVFRPKADAALHLAELTAGQDLAAFVVFSSAAAALGSAGQGSYAAANAFLDALAARRRRQGLPALSLGWGLWADTSAMTAGLDRSRAARSGLRELATDEGLALFDAALAGTDPLLLPMRLDTAALRARGDALPPVLRGLVRASERRGATRAAGAAALRRRLAALSPAERDLHLLDLVRAETATVLGHPSPEAVGHERAFKDLGFDSLTAVELRNRLTAATGLRLPATLVFDHPTPAALAGRLAAELAPADEADDARRDTEAAVRAALAAIPLPRLRDAGLLDALLELAGRPAGQEPPPRAGDEPAPIDQLDSEGLLAMALDNGAHTNTEDHDARW</sequence>
<dbReference type="Pfam" id="PF14765">
    <property type="entry name" value="PS-DH"/>
    <property type="match status" value="2"/>
</dbReference>
<evidence type="ECO:0000313" key="14">
    <source>
        <dbReference type="EMBL" id="QEV63227.1"/>
    </source>
</evidence>
<dbReference type="Proteomes" id="UP000549009">
    <property type="component" value="Unassembled WGS sequence"/>
</dbReference>
<dbReference type="OrthoDB" id="9778690at2"/>
<evidence type="ECO:0000256" key="5">
    <source>
        <dbReference type="ARBA" id="ARBA00023194"/>
    </source>
</evidence>
<dbReference type="Pfam" id="PF22953">
    <property type="entry name" value="SpnB_Rossmann"/>
    <property type="match status" value="2"/>
</dbReference>
<dbReference type="Gene3D" id="3.40.50.720">
    <property type="entry name" value="NAD(P)-binding Rossmann-like Domain"/>
    <property type="match status" value="2"/>
</dbReference>
<dbReference type="GO" id="GO:0033068">
    <property type="term" value="P:macrolide biosynthetic process"/>
    <property type="evidence" value="ECO:0007669"/>
    <property type="project" value="UniProtKB-ARBA"/>
</dbReference>
<dbReference type="FunFam" id="3.40.366.10:FF:000002">
    <property type="entry name" value="Probable polyketide synthase 2"/>
    <property type="match status" value="2"/>
</dbReference>
<evidence type="ECO:0000259" key="10">
    <source>
        <dbReference type="PROSITE" id="PS50075"/>
    </source>
</evidence>
<dbReference type="SMART" id="SM01294">
    <property type="entry name" value="PKS_PP_betabranch"/>
    <property type="match status" value="2"/>
</dbReference>
<dbReference type="InterPro" id="IPR049552">
    <property type="entry name" value="PKS_DH_N"/>
</dbReference>
<dbReference type="Pfam" id="PF08659">
    <property type="entry name" value="KR"/>
    <property type="match status" value="2"/>
</dbReference>
<organism evidence="14 15">
    <name type="scientific">Streptomyces spectabilis</name>
    <dbReference type="NCBI Taxonomy" id="68270"/>
    <lineage>
        <taxon>Bacteria</taxon>
        <taxon>Bacillati</taxon>
        <taxon>Actinomycetota</taxon>
        <taxon>Actinomycetes</taxon>
        <taxon>Kitasatosporales</taxon>
        <taxon>Streptomycetaceae</taxon>
        <taxon>Streptomyces</taxon>
    </lineage>
</organism>
<dbReference type="Gene3D" id="1.10.1200.10">
    <property type="entry name" value="ACP-like"/>
    <property type="match status" value="2"/>
</dbReference>
<dbReference type="SMART" id="SM00825">
    <property type="entry name" value="PKS_KS"/>
    <property type="match status" value="2"/>
</dbReference>
<evidence type="ECO:0000256" key="2">
    <source>
        <dbReference type="ARBA" id="ARBA00022450"/>
    </source>
</evidence>
<dbReference type="SUPFAM" id="SSF55048">
    <property type="entry name" value="Probable ACP-binding domain of malonyl-CoA ACP transacylase"/>
    <property type="match status" value="2"/>
</dbReference>
<dbReference type="Proteomes" id="UP000326505">
    <property type="component" value="Chromosome"/>
</dbReference>
<reference evidence="13 16" key="2">
    <citation type="submission" date="2020-08" db="EMBL/GenBank/DDBJ databases">
        <title>Genomic Encyclopedia of Type Strains, Phase III (KMG-III): the genomes of soil and plant-associated and newly described type strains.</title>
        <authorList>
            <person name="Whitman W."/>
        </authorList>
    </citation>
    <scope>NUCLEOTIDE SEQUENCE [LARGE SCALE GENOMIC DNA]</scope>
    <source>
        <strain evidence="13 16">CECT 3146</strain>
    </source>
</reference>
<name>A0A5P2XDW1_STRST</name>
<dbReference type="InterPro" id="IPR032821">
    <property type="entry name" value="PKS_assoc"/>
</dbReference>
<dbReference type="InterPro" id="IPR016039">
    <property type="entry name" value="Thiolase-like"/>
</dbReference>
<evidence type="ECO:0000256" key="1">
    <source>
        <dbReference type="ARBA" id="ARBA00004792"/>
    </source>
</evidence>
<feature type="region of interest" description="N-terminal hotdog fold" evidence="8">
    <location>
        <begin position="949"/>
        <end position="1073"/>
    </location>
</feature>
<feature type="domain" description="Ketosynthase family 3 (KS3)" evidence="11">
    <location>
        <begin position="1803"/>
        <end position="2219"/>
    </location>
</feature>
<dbReference type="GO" id="GO:0004315">
    <property type="term" value="F:3-oxoacyl-[acyl-carrier-protein] synthase activity"/>
    <property type="evidence" value="ECO:0007669"/>
    <property type="project" value="InterPro"/>
</dbReference>
<dbReference type="PANTHER" id="PTHR43775">
    <property type="entry name" value="FATTY ACID SYNTHASE"/>
    <property type="match status" value="1"/>
</dbReference>
<keyword evidence="16" id="KW-1185">Reference proteome</keyword>
<dbReference type="InterPro" id="IPR006162">
    <property type="entry name" value="Ppantetheine_attach_site"/>
</dbReference>
<dbReference type="InterPro" id="IPR020807">
    <property type="entry name" value="PKS_DH"/>
</dbReference>
<feature type="active site" description="Proton acceptor; for dehydratase activity" evidence="8">
    <location>
        <position position="2731"/>
    </location>
</feature>
<evidence type="ECO:0000256" key="7">
    <source>
        <dbReference type="ARBA" id="ARBA00023315"/>
    </source>
</evidence>
<dbReference type="InterPro" id="IPR057326">
    <property type="entry name" value="KR_dom"/>
</dbReference>
<dbReference type="Pfam" id="PF21089">
    <property type="entry name" value="PKS_DH_N"/>
    <property type="match status" value="2"/>
</dbReference>
<dbReference type="PROSITE" id="PS50075">
    <property type="entry name" value="CARRIER"/>
    <property type="match status" value="2"/>
</dbReference>
<dbReference type="InterPro" id="IPR049900">
    <property type="entry name" value="PKS_mFAS_DH"/>
</dbReference>
<evidence type="ECO:0000313" key="15">
    <source>
        <dbReference type="Proteomes" id="UP000326505"/>
    </source>
</evidence>
<evidence type="ECO:0000256" key="9">
    <source>
        <dbReference type="SAM" id="MobiDB-lite"/>
    </source>
</evidence>
<evidence type="ECO:0000259" key="12">
    <source>
        <dbReference type="PROSITE" id="PS52019"/>
    </source>
</evidence>
<evidence type="ECO:0000256" key="8">
    <source>
        <dbReference type="PROSITE-ProRule" id="PRU01363"/>
    </source>
</evidence>
<keyword evidence="6" id="KW-0511">Multifunctional enzyme</keyword>
<dbReference type="CDD" id="cd00833">
    <property type="entry name" value="PKS"/>
    <property type="match status" value="2"/>
</dbReference>
<dbReference type="PROSITE" id="PS00606">
    <property type="entry name" value="KS3_1"/>
    <property type="match status" value="2"/>
</dbReference>
<evidence type="ECO:0000259" key="11">
    <source>
        <dbReference type="PROSITE" id="PS52004"/>
    </source>
</evidence>
<dbReference type="InterPro" id="IPR014030">
    <property type="entry name" value="Ketoacyl_synth_N"/>
</dbReference>
<dbReference type="Gene3D" id="3.10.129.110">
    <property type="entry name" value="Polyketide synthase dehydratase"/>
    <property type="match status" value="2"/>
</dbReference>
<dbReference type="PROSITE" id="PS00012">
    <property type="entry name" value="PHOSPHOPANTETHEINE"/>
    <property type="match status" value="2"/>
</dbReference>
<dbReference type="InterPro" id="IPR016035">
    <property type="entry name" value="Acyl_Trfase/lysoPLipase"/>
</dbReference>
<dbReference type="InterPro" id="IPR036736">
    <property type="entry name" value="ACP-like_sf"/>
</dbReference>
<keyword evidence="2" id="KW-0596">Phosphopantetheine</keyword>